<organism evidence="1 2">
    <name type="scientific">Photorhabdus australis subsp. thailandensis</name>
    <dbReference type="NCBI Taxonomy" id="2805096"/>
    <lineage>
        <taxon>Bacteria</taxon>
        <taxon>Pseudomonadati</taxon>
        <taxon>Pseudomonadota</taxon>
        <taxon>Gammaproteobacteria</taxon>
        <taxon>Enterobacterales</taxon>
        <taxon>Morganellaceae</taxon>
        <taxon>Photorhabdus</taxon>
    </lineage>
</organism>
<name>A0A1C0U6I4_9GAMM</name>
<gene>
    <name evidence="1" type="ORF">Ppb6_01147</name>
</gene>
<proteinExistence type="predicted"/>
<accession>A0A1C0U6I4</accession>
<dbReference type="Proteomes" id="UP000093476">
    <property type="component" value="Unassembled WGS sequence"/>
</dbReference>
<sequence length="274" mass="31678">MKVNYTINFNTNAAFCLAKVNDILVMDSGDSAGGNYSAGQTISSILENGKNTLTVSMHNALWGESEKKPTPDMWCSVLLKKVNQFGEEQTVTGIKLIVDKDRNIIVDKDFYPSPVNTFGKTERHYEDDTREATKDFYAEDLPDWEWTKATPVTKADIPKVKVFYEELQQAFAQQDLKKIRSMTKAAWEIMGKERGASPDFMWDSMDFKGFFEKGYKAVPISWDKYEFYTYKNNRIFRFEYDYDRVSPIELEKGDDVFFYNPYLSIVDGKVMVVH</sequence>
<comment type="caution">
    <text evidence="1">The sequence shown here is derived from an EMBL/GenBank/DDBJ whole genome shotgun (WGS) entry which is preliminary data.</text>
</comment>
<protein>
    <submittedName>
        <fullName evidence="1">Uncharacterized protein</fullName>
    </submittedName>
</protein>
<dbReference type="EMBL" id="LOMY01000036">
    <property type="protein sequence ID" value="OCQ53527.1"/>
    <property type="molecule type" value="Genomic_DNA"/>
</dbReference>
<reference evidence="1 2" key="1">
    <citation type="submission" date="2015-12" db="EMBL/GenBank/DDBJ databases">
        <title>Genome comparisons provide insights into the role of secondary metabolites in the pathogenic phase of the Photorhabdus life cycle.</title>
        <authorList>
            <person name="Tobias N.J."/>
            <person name="Mishra B."/>
            <person name="Gupta D.K."/>
            <person name="Thines M."/>
            <person name="Stinear T.P."/>
            <person name="Bode H.B."/>
        </authorList>
    </citation>
    <scope>NUCLEOTIDE SEQUENCE [LARGE SCALE GENOMIC DNA]</scope>
    <source>
        <strain evidence="1 2">PB68.1</strain>
    </source>
</reference>
<dbReference type="PATRIC" id="fig|286156.4.peg.1309"/>
<dbReference type="AlphaFoldDB" id="A0A1C0U6I4"/>
<evidence type="ECO:0000313" key="1">
    <source>
        <dbReference type="EMBL" id="OCQ53527.1"/>
    </source>
</evidence>
<keyword evidence="2" id="KW-1185">Reference proteome</keyword>
<evidence type="ECO:0000313" key="2">
    <source>
        <dbReference type="Proteomes" id="UP000093476"/>
    </source>
</evidence>